<evidence type="ECO:0000256" key="10">
    <source>
        <dbReference type="ARBA" id="ARBA00022840"/>
    </source>
</evidence>
<dbReference type="InterPro" id="IPR011115">
    <property type="entry name" value="SecA_DEAD"/>
</dbReference>
<dbReference type="Proteomes" id="UP000322079">
    <property type="component" value="Chromosome"/>
</dbReference>
<evidence type="ECO:0000256" key="5">
    <source>
        <dbReference type="ARBA" id="ARBA00022490"/>
    </source>
</evidence>
<dbReference type="InterPro" id="IPR011130">
    <property type="entry name" value="SecA_preprotein_X-link_dom"/>
</dbReference>
<dbReference type="SUPFAM" id="SSF81886">
    <property type="entry name" value="Helical scaffold and wing domains of SecA"/>
    <property type="match status" value="1"/>
</dbReference>
<evidence type="ECO:0000256" key="3">
    <source>
        <dbReference type="ARBA" id="ARBA00022448"/>
    </source>
</evidence>
<dbReference type="AlphaFoldDB" id="A0A5C1DNK3"/>
<dbReference type="GO" id="GO:0043952">
    <property type="term" value="P:protein transport by the Sec complex"/>
    <property type="evidence" value="ECO:0007669"/>
    <property type="project" value="UniProtKB-ARBA"/>
</dbReference>
<evidence type="ECO:0000256" key="16">
    <source>
        <dbReference type="RuleBase" id="RU003874"/>
    </source>
</evidence>
<feature type="domain" description="SecA family profile" evidence="18">
    <location>
        <begin position="3"/>
        <end position="621"/>
    </location>
</feature>
<dbReference type="InterPro" id="IPR027417">
    <property type="entry name" value="P-loop_NTPase"/>
</dbReference>
<dbReference type="Gene3D" id="3.90.1440.10">
    <property type="entry name" value="SecA, preprotein cross-linking domain"/>
    <property type="match status" value="1"/>
</dbReference>
<dbReference type="Gene3D" id="3.40.50.300">
    <property type="entry name" value="P-loop containing nucleotide triphosphate hydrolases"/>
    <property type="match status" value="2"/>
</dbReference>
<dbReference type="Pfam" id="PF02810">
    <property type="entry name" value="SEC-C"/>
    <property type="match status" value="1"/>
</dbReference>
<comment type="subcellular location">
    <subcellularLocation>
        <location evidence="15">Cell membrane</location>
        <topology evidence="15">Peripheral membrane protein</topology>
        <orientation evidence="15">Cytoplasmic side</orientation>
    </subcellularLocation>
    <subcellularLocation>
        <location evidence="15">Cytoplasm</location>
    </subcellularLocation>
    <text evidence="15">Distribution is 50-50.</text>
</comment>
<dbReference type="PRINTS" id="PR00906">
    <property type="entry name" value="SECA"/>
</dbReference>
<dbReference type="Pfam" id="PF07517">
    <property type="entry name" value="SecA_DEAD"/>
    <property type="match status" value="1"/>
</dbReference>
<keyword evidence="10 15" id="KW-0067">ATP-binding</keyword>
<keyword evidence="9" id="KW-0862">Zinc</keyword>
<dbReference type="GO" id="GO:0006605">
    <property type="term" value="P:protein targeting"/>
    <property type="evidence" value="ECO:0007669"/>
    <property type="project" value="UniProtKB-UniRule"/>
</dbReference>
<dbReference type="SMART" id="SM00958">
    <property type="entry name" value="SecA_PP_bind"/>
    <property type="match status" value="1"/>
</dbReference>
<sequence>MISSLLKKVFGSRNDRLLKQYRQTVARINALEPAMQALSDEALAAKTQEFRDRLSKGATLDDLLEEAFAVCREASRRVMGMRHFDVQLIGGMVLHQGKIPEMKTGEGKTLVATLAVYLNALTGDGVHVVTVNDYLVSRDAGIMAPLYNFLGLSVGVNLSQMAHDDKQAAYACDITYGTNNEFGFDYLRDNMVFSVGEKVQRKLAYAVVDEVDSILIDEARTPLIISGPAEDNIEMYQRMNAVPPMLKRQETEEGEGDYWVDEKAHTVLLSEAGHEHSEEILTQMGLLKEGDSLYSATNITLMHHLMAALRAHALFHLDQHYVVQDGEVVIVDEFTGRLMAGRRWSDGLHQAVEAKEGVEINRENQTLASITFQNYFRLYGKLSGMTGTADTEAYEFQSIYNLETVVIPTNKPMIRKDSQDKVYRSAKEKYDAILADIKDCHERGQPVLVGTTSIENSELVANLLAQAKLPHNVLNAKEHAREADIVVQAGRPGMITVATNMAGRGTDIVLGGNPAPEIKAVEADESLSDAEKQAKIEAIRAEWKQRHAAVLEAGGLHIVGTERHESRRIDNQLRGRSGRQGDPGSSRFYLCLEDPLLRIFASDRVAAIMDRLKMPEGEAIEHPWVSRSIENAQRKVEGRNFDIRKQLLEYDDVANDQRKVIYQQRHEILVEDDVSDVVQNMREGVISDLIDLHLPPESMEEQWDLAGLEKTLEADFLLQAPVAEWLKAEPNLDIEQIRQRIVDLAAAAYQAKVEQAGEGVMRQFERSLVLQMLDNHWREHLAAMDHLRQGIHLRGYAQKNPKQEYKREAFELFADMLERIKRSVVQVLMTVQIRGQDDLDAVEPHELPAFEMQHAEPGSALGEDEDNPLSPEALAAQGLRINRNDPCPCGSGMKYKQCHGKLA</sequence>
<dbReference type="PANTHER" id="PTHR30612">
    <property type="entry name" value="SECA INNER MEMBRANE COMPONENT OF SEC PROTEIN SECRETION SYSTEM"/>
    <property type="match status" value="1"/>
</dbReference>
<evidence type="ECO:0000259" key="17">
    <source>
        <dbReference type="PROSITE" id="PS51192"/>
    </source>
</evidence>
<feature type="binding site" evidence="15">
    <location>
        <begin position="105"/>
        <end position="109"/>
    </location>
    <ligand>
        <name>ATP</name>
        <dbReference type="ChEBI" id="CHEBI:30616"/>
    </ligand>
</feature>
<evidence type="ECO:0000256" key="14">
    <source>
        <dbReference type="ARBA" id="ARBA00023136"/>
    </source>
</evidence>
<evidence type="ECO:0000256" key="1">
    <source>
        <dbReference type="ARBA" id="ARBA00001947"/>
    </source>
</evidence>
<feature type="binding site" evidence="15">
    <location>
        <position position="87"/>
    </location>
    <ligand>
        <name>ATP</name>
        <dbReference type="ChEBI" id="CHEBI:30616"/>
    </ligand>
</feature>
<dbReference type="GO" id="GO:0065002">
    <property type="term" value="P:intracellular protein transmembrane transport"/>
    <property type="evidence" value="ECO:0007669"/>
    <property type="project" value="UniProtKB-UniRule"/>
</dbReference>
<evidence type="ECO:0000256" key="4">
    <source>
        <dbReference type="ARBA" id="ARBA00022475"/>
    </source>
</evidence>
<dbReference type="Pfam" id="PF07516">
    <property type="entry name" value="SecA_SW"/>
    <property type="match status" value="1"/>
</dbReference>
<dbReference type="PROSITE" id="PS01312">
    <property type="entry name" value="SECA"/>
    <property type="match status" value="1"/>
</dbReference>
<keyword evidence="5 15" id="KW-0963">Cytoplasm</keyword>
<reference evidence="19 20" key="1">
    <citation type="submission" date="2019-08" db="EMBL/GenBank/DDBJ databases">
        <title>Chromobacterium paludis, a novel bacterium isolated from a Maryland marsh pond.</title>
        <authorList>
            <person name="Blackburn M.B."/>
            <person name="Gundersen-Rindal D.E."/>
        </authorList>
    </citation>
    <scope>NUCLEOTIDE SEQUENCE [LARGE SCALE GENOMIC DNA]</scope>
    <source>
        <strain evidence="20">IIBBL 257-1</strain>
    </source>
</reference>
<keyword evidence="14 15" id="KW-0472">Membrane</keyword>
<dbReference type="GO" id="GO:0005829">
    <property type="term" value="C:cytosol"/>
    <property type="evidence" value="ECO:0007669"/>
    <property type="project" value="TreeGrafter"/>
</dbReference>
<dbReference type="SMART" id="SM00957">
    <property type="entry name" value="SecA_DEAD"/>
    <property type="match status" value="1"/>
</dbReference>
<comment type="cofactor">
    <cofactor evidence="1">
        <name>Zn(2+)</name>
        <dbReference type="ChEBI" id="CHEBI:29105"/>
    </cofactor>
</comment>
<dbReference type="InterPro" id="IPR014001">
    <property type="entry name" value="Helicase_ATP-bd"/>
</dbReference>
<keyword evidence="8 15" id="KW-0547">Nucleotide-binding</keyword>
<comment type="similarity">
    <text evidence="2 15 16">Belongs to the SecA family.</text>
</comment>
<comment type="subunit">
    <text evidence="15">Monomer and homodimer. Part of the essential Sec protein translocation apparatus which comprises SecA, SecYEG and auxiliary proteins SecDF-YajC and YidC.</text>
</comment>
<dbReference type="Pfam" id="PF21090">
    <property type="entry name" value="P-loop_SecA"/>
    <property type="match status" value="1"/>
</dbReference>
<feature type="binding site" evidence="15">
    <location>
        <position position="507"/>
    </location>
    <ligand>
        <name>ATP</name>
        <dbReference type="ChEBI" id="CHEBI:30616"/>
    </ligand>
</feature>
<dbReference type="InterPro" id="IPR004027">
    <property type="entry name" value="SEC_C_motif"/>
</dbReference>
<organism evidence="19 20">
    <name type="scientific">Chromobacterium paludis</name>
    <dbReference type="NCBI Taxonomy" id="2605945"/>
    <lineage>
        <taxon>Bacteria</taxon>
        <taxon>Pseudomonadati</taxon>
        <taxon>Pseudomonadota</taxon>
        <taxon>Betaproteobacteria</taxon>
        <taxon>Neisseriales</taxon>
        <taxon>Chromobacteriaceae</taxon>
        <taxon>Chromobacterium</taxon>
    </lineage>
</organism>
<dbReference type="InterPro" id="IPR044722">
    <property type="entry name" value="SecA_SF2_C"/>
</dbReference>
<dbReference type="GO" id="GO:0005886">
    <property type="term" value="C:plasma membrane"/>
    <property type="evidence" value="ECO:0007669"/>
    <property type="project" value="UniProtKB-SubCell"/>
</dbReference>
<dbReference type="PROSITE" id="PS51196">
    <property type="entry name" value="SECA_MOTOR_DEAD"/>
    <property type="match status" value="1"/>
</dbReference>
<dbReference type="InterPro" id="IPR011116">
    <property type="entry name" value="SecA_Wing/Scaffold"/>
</dbReference>
<name>A0A5C1DNK3_9NEIS</name>
<dbReference type="CDD" id="cd17928">
    <property type="entry name" value="DEXDc_SecA"/>
    <property type="match status" value="1"/>
</dbReference>
<dbReference type="GO" id="GO:0017038">
    <property type="term" value="P:protein import"/>
    <property type="evidence" value="ECO:0007669"/>
    <property type="project" value="InterPro"/>
</dbReference>
<accession>A0A5C1DNK3</accession>
<dbReference type="FunFam" id="3.90.1440.10:FF:000001">
    <property type="entry name" value="Preprotein translocase subunit SecA"/>
    <property type="match status" value="1"/>
</dbReference>
<dbReference type="GO" id="GO:0008564">
    <property type="term" value="F:protein-exporting ATPase activity"/>
    <property type="evidence" value="ECO:0007669"/>
    <property type="project" value="UniProtKB-EC"/>
</dbReference>
<keyword evidence="20" id="KW-1185">Reference proteome</keyword>
<keyword evidence="13 15" id="KW-0811">Translocation</keyword>
<feature type="domain" description="Helicase ATP-binding" evidence="17">
    <location>
        <begin position="89"/>
        <end position="247"/>
    </location>
</feature>
<protein>
    <recommendedName>
        <fullName evidence="15 16">Protein translocase subunit SecA</fullName>
        <ecNumber evidence="15">7.4.2.8</ecNumber>
    </recommendedName>
</protein>
<dbReference type="Gene3D" id="1.10.3060.10">
    <property type="entry name" value="Helical scaffold and wing domains of SecA"/>
    <property type="match status" value="1"/>
</dbReference>
<dbReference type="CDD" id="cd18803">
    <property type="entry name" value="SF2_C_secA"/>
    <property type="match status" value="1"/>
</dbReference>
<evidence type="ECO:0000256" key="8">
    <source>
        <dbReference type="ARBA" id="ARBA00022741"/>
    </source>
</evidence>
<dbReference type="FunFam" id="3.40.50.300:FF:000113">
    <property type="entry name" value="Preprotein translocase subunit SecA"/>
    <property type="match status" value="1"/>
</dbReference>
<keyword evidence="7" id="KW-0479">Metal-binding</keyword>
<evidence type="ECO:0000313" key="19">
    <source>
        <dbReference type="EMBL" id="QEL57488.1"/>
    </source>
</evidence>
<comment type="catalytic activity">
    <reaction evidence="15">
        <text>ATP + H2O + cellular proteinSide 1 = ADP + phosphate + cellular proteinSide 2.</text>
        <dbReference type="EC" id="7.4.2.8"/>
    </reaction>
</comment>
<dbReference type="EC" id="7.4.2.8" evidence="15"/>
<evidence type="ECO:0000313" key="20">
    <source>
        <dbReference type="Proteomes" id="UP000322079"/>
    </source>
</evidence>
<dbReference type="PROSITE" id="PS51192">
    <property type="entry name" value="HELICASE_ATP_BIND_1"/>
    <property type="match status" value="1"/>
</dbReference>
<dbReference type="InterPro" id="IPR000185">
    <property type="entry name" value="SecA"/>
</dbReference>
<evidence type="ECO:0000256" key="6">
    <source>
        <dbReference type="ARBA" id="ARBA00022519"/>
    </source>
</evidence>
<dbReference type="GO" id="GO:0046872">
    <property type="term" value="F:metal ion binding"/>
    <property type="evidence" value="ECO:0007669"/>
    <property type="project" value="UniProtKB-KW"/>
</dbReference>
<proteinExistence type="inferred from homology"/>
<evidence type="ECO:0000256" key="12">
    <source>
        <dbReference type="ARBA" id="ARBA00022967"/>
    </source>
</evidence>
<dbReference type="InterPro" id="IPR036670">
    <property type="entry name" value="SecA_X-link_sf"/>
</dbReference>
<evidence type="ECO:0000259" key="18">
    <source>
        <dbReference type="PROSITE" id="PS51196"/>
    </source>
</evidence>
<dbReference type="NCBIfam" id="TIGR00963">
    <property type="entry name" value="secA"/>
    <property type="match status" value="1"/>
</dbReference>
<dbReference type="InterPro" id="IPR020937">
    <property type="entry name" value="SecA_CS"/>
</dbReference>
<evidence type="ECO:0000256" key="7">
    <source>
        <dbReference type="ARBA" id="ARBA00022723"/>
    </source>
</evidence>
<keyword evidence="11 15" id="KW-0653">Protein transport</keyword>
<dbReference type="KEGG" id="chrm:FYK34_18865"/>
<keyword evidence="4 15" id="KW-1003">Cell membrane</keyword>
<dbReference type="InterPro" id="IPR014018">
    <property type="entry name" value="SecA_motor_DEAD"/>
</dbReference>
<keyword evidence="6" id="KW-0997">Cell inner membrane</keyword>
<evidence type="ECO:0000256" key="11">
    <source>
        <dbReference type="ARBA" id="ARBA00022927"/>
    </source>
</evidence>
<dbReference type="Pfam" id="PF01043">
    <property type="entry name" value="SecA_PP_bind"/>
    <property type="match status" value="1"/>
</dbReference>
<dbReference type="NCBIfam" id="NF009538">
    <property type="entry name" value="PRK12904.1"/>
    <property type="match status" value="1"/>
</dbReference>
<comment type="function">
    <text evidence="15">Part of the Sec protein translocase complex. Interacts with the SecYEG preprotein conducting channel. Has a central role in coupling the hydrolysis of ATP to the transfer of proteins into and across the cell membrane, serving both as a receptor for the preprotein-SecB complex and as an ATP-driven molecular motor driving the stepwise translocation of polypeptide chains across the membrane.</text>
</comment>
<keyword evidence="12 15" id="KW-1278">Translocase</keyword>
<dbReference type="FunFam" id="1.10.3060.10:FF:000003">
    <property type="entry name" value="Protein translocase subunit SecA"/>
    <property type="match status" value="1"/>
</dbReference>
<dbReference type="GO" id="GO:0031522">
    <property type="term" value="C:cell envelope Sec protein transport complex"/>
    <property type="evidence" value="ECO:0007669"/>
    <property type="project" value="TreeGrafter"/>
</dbReference>
<dbReference type="InterPro" id="IPR036266">
    <property type="entry name" value="SecA_Wing/Scaffold_sf"/>
</dbReference>
<dbReference type="RefSeq" id="WP_149299197.1">
    <property type="nucleotide sequence ID" value="NZ_CP043473.1"/>
</dbReference>
<evidence type="ECO:0000256" key="2">
    <source>
        <dbReference type="ARBA" id="ARBA00007650"/>
    </source>
</evidence>
<evidence type="ECO:0000256" key="15">
    <source>
        <dbReference type="HAMAP-Rule" id="MF_01382"/>
    </source>
</evidence>
<dbReference type="PANTHER" id="PTHR30612:SF0">
    <property type="entry name" value="CHLOROPLAST PROTEIN-TRANSPORTING ATPASE"/>
    <property type="match status" value="1"/>
</dbReference>
<dbReference type="EMBL" id="CP043473">
    <property type="protein sequence ID" value="QEL57488.1"/>
    <property type="molecule type" value="Genomic_DNA"/>
</dbReference>
<dbReference type="HAMAP" id="MF_01382">
    <property type="entry name" value="SecA"/>
    <property type="match status" value="1"/>
</dbReference>
<dbReference type="SUPFAM" id="SSF52540">
    <property type="entry name" value="P-loop containing nucleoside triphosphate hydrolases"/>
    <property type="match status" value="2"/>
</dbReference>
<evidence type="ECO:0000256" key="13">
    <source>
        <dbReference type="ARBA" id="ARBA00023010"/>
    </source>
</evidence>
<dbReference type="GO" id="GO:0005524">
    <property type="term" value="F:ATP binding"/>
    <property type="evidence" value="ECO:0007669"/>
    <property type="project" value="UniProtKB-UniRule"/>
</dbReference>
<gene>
    <name evidence="15 19" type="primary">secA</name>
    <name evidence="19" type="ORF">FYK34_18865</name>
</gene>
<dbReference type="SUPFAM" id="SSF81767">
    <property type="entry name" value="Pre-protein crosslinking domain of SecA"/>
    <property type="match status" value="1"/>
</dbReference>
<keyword evidence="3 15" id="KW-0813">Transport</keyword>
<evidence type="ECO:0000256" key="9">
    <source>
        <dbReference type="ARBA" id="ARBA00022833"/>
    </source>
</evidence>